<dbReference type="PANTHER" id="PTHR22916:SF3">
    <property type="entry name" value="UDP-GLCNAC:BETAGAL BETA-1,3-N-ACETYLGLUCOSAMINYLTRANSFERASE-LIKE PROTEIN 1"/>
    <property type="match status" value="1"/>
</dbReference>
<dbReference type="RefSeq" id="WP_215818532.1">
    <property type="nucleotide sequence ID" value="NZ_JAGSOY010000006.1"/>
</dbReference>
<evidence type="ECO:0000313" key="3">
    <source>
        <dbReference type="Proteomes" id="UP000690515"/>
    </source>
</evidence>
<gene>
    <name evidence="2" type="ORF">KCG35_04840</name>
</gene>
<accession>A0ABS5Z8J8</accession>
<dbReference type="Gene3D" id="3.90.550.10">
    <property type="entry name" value="Spore Coat Polysaccharide Biosynthesis Protein SpsA, Chain A"/>
    <property type="match status" value="1"/>
</dbReference>
<name>A0ABS5Z8J8_9GAMM</name>
<dbReference type="SUPFAM" id="SSF53448">
    <property type="entry name" value="Nucleotide-diphospho-sugar transferases"/>
    <property type="match status" value="1"/>
</dbReference>
<feature type="domain" description="Glycosyltransferase 2-like" evidence="1">
    <location>
        <begin position="11"/>
        <end position="179"/>
    </location>
</feature>
<reference evidence="2 3" key="1">
    <citation type="submission" date="2021-04" db="EMBL/GenBank/DDBJ databases">
        <authorList>
            <person name="Pira H."/>
            <person name="Risdian C."/>
            <person name="Wink J."/>
        </authorList>
    </citation>
    <scope>NUCLEOTIDE SEQUENCE [LARGE SCALE GENOMIC DNA]</scope>
    <source>
        <strain evidence="2 3">WH53</strain>
    </source>
</reference>
<protein>
    <submittedName>
        <fullName evidence="2">Glycosyltransferase family 2 protein</fullName>
    </submittedName>
</protein>
<dbReference type="InterPro" id="IPR029044">
    <property type="entry name" value="Nucleotide-diphossugar_trans"/>
</dbReference>
<dbReference type="EMBL" id="JAGSOY010000006">
    <property type="protein sequence ID" value="MBU2710375.1"/>
    <property type="molecule type" value="Genomic_DNA"/>
</dbReference>
<dbReference type="PANTHER" id="PTHR22916">
    <property type="entry name" value="GLYCOSYLTRANSFERASE"/>
    <property type="match status" value="1"/>
</dbReference>
<keyword evidence="3" id="KW-1185">Reference proteome</keyword>
<evidence type="ECO:0000259" key="1">
    <source>
        <dbReference type="Pfam" id="PF00535"/>
    </source>
</evidence>
<proteinExistence type="predicted"/>
<comment type="caution">
    <text evidence="2">The sequence shown here is derived from an EMBL/GenBank/DDBJ whole genome shotgun (WGS) entry which is preliminary data.</text>
</comment>
<evidence type="ECO:0000313" key="2">
    <source>
        <dbReference type="EMBL" id="MBU2710375.1"/>
    </source>
</evidence>
<dbReference type="InterPro" id="IPR001173">
    <property type="entry name" value="Glyco_trans_2-like"/>
</dbReference>
<organism evidence="2 3">
    <name type="scientific">Zooshikella harenae</name>
    <dbReference type="NCBI Taxonomy" id="2827238"/>
    <lineage>
        <taxon>Bacteria</taxon>
        <taxon>Pseudomonadati</taxon>
        <taxon>Pseudomonadota</taxon>
        <taxon>Gammaproteobacteria</taxon>
        <taxon>Oceanospirillales</taxon>
        <taxon>Zooshikellaceae</taxon>
        <taxon>Zooshikella</taxon>
    </lineage>
</organism>
<dbReference type="CDD" id="cd00761">
    <property type="entry name" value="Glyco_tranf_GTA_type"/>
    <property type="match status" value="1"/>
</dbReference>
<dbReference type="Pfam" id="PF00535">
    <property type="entry name" value="Glycos_transf_2"/>
    <property type="match status" value="1"/>
</dbReference>
<dbReference type="Proteomes" id="UP000690515">
    <property type="component" value="Unassembled WGS sequence"/>
</dbReference>
<sequence>MFQNSRSPKVSILIPVYNRANFIKDCIQSALYQTYSDFEVIVIDNASNDGTWDILTELSKYDDRIKIHKNSTNIGPLRNLVFGIAKCRGEYVKILFSDDLMARNCLEKMVYVLANNSDTGIVISNIKTIRDQTNDNSVKYNFENGKLSSVDYIEKALLSNSIPLSPGSCLFRKKDILKNYIVDIKSPIDRKFEEHGAGPDLLSMLLTAADYENVFFINEPLNIFREHTHSLSISESGNKLSDCYIQCKINFATNYYNEQKLYSVIAQIYWCRNIGYKCFLTPAKFIQLFGISFSTRARFTLYVEILNYIFIKITKALFGG</sequence>